<evidence type="ECO:0000313" key="7">
    <source>
        <dbReference type="EMBL" id="KAK5699062.1"/>
    </source>
</evidence>
<dbReference type="Proteomes" id="UP001310594">
    <property type="component" value="Unassembled WGS sequence"/>
</dbReference>
<feature type="region of interest" description="Disordered" evidence="5">
    <location>
        <begin position="565"/>
        <end position="584"/>
    </location>
</feature>
<feature type="transmembrane region" description="Helical" evidence="6">
    <location>
        <begin position="364"/>
        <end position="389"/>
    </location>
</feature>
<name>A0AAN7WB28_9PEZI</name>
<feature type="transmembrane region" description="Helical" evidence="6">
    <location>
        <begin position="213"/>
        <end position="231"/>
    </location>
</feature>
<feature type="transmembrane region" description="Helical" evidence="6">
    <location>
        <begin position="660"/>
        <end position="680"/>
    </location>
</feature>
<accession>A0AAN7WB28</accession>
<evidence type="ECO:0000256" key="6">
    <source>
        <dbReference type="SAM" id="Phobius"/>
    </source>
</evidence>
<dbReference type="SUPFAM" id="SSF103473">
    <property type="entry name" value="MFS general substrate transporter"/>
    <property type="match status" value="1"/>
</dbReference>
<gene>
    <name evidence="7" type="ORF">LTR97_006711</name>
</gene>
<evidence type="ECO:0000256" key="1">
    <source>
        <dbReference type="ARBA" id="ARBA00004141"/>
    </source>
</evidence>
<protein>
    <recommendedName>
        <fullName evidence="9">Major facilitator superfamily (MFS) profile domain-containing protein</fullName>
    </recommendedName>
</protein>
<feature type="compositionally biased region" description="Polar residues" evidence="5">
    <location>
        <begin position="569"/>
        <end position="584"/>
    </location>
</feature>
<comment type="caution">
    <text evidence="7">The sequence shown here is derived from an EMBL/GenBank/DDBJ whole genome shotgun (WGS) entry which is preliminary data.</text>
</comment>
<sequence>MNKSTEHLALAEPNALDNRWSVSTSITANVADTNDKDKSTWPPMPPIPTEQEEEAWRRRSTKRQSYTSQMACGTIYKGSQTSLQDPEKTLRPPRPFSQISATSTVEISAGRPARRKQSKPEHDNYGALHWEINARNPRNWTRRKKWAHTLVAAAVTFTITLASSIVAPARETLMADRNVSTAIATLPLALFLLGLAIGPLISRCSCAVIGRKIGYIFFVLLFAIFTLVSGLINNVHGILVCRACAGLLAGPALSQGSDMIAEMWMSENRTEALMFYYTSPFIGSVVGVIIGDYVRWHTTYDWTRYVVLFASAACMLPIVLISETSRNVIVRRQHHVSIMRALDEAAVKAALCEPLRMMFSDPMALLLSVQSGYATALLYASFVAFPGIFKEVYAFSSGSQGLTFLSMMIGLALAYITLALHHKLVYIPRVEQWQAQRSAEIEKQRRTTARNSHRSIISNFSRPSIRPLPHDSAYTPAQSTVSLSGTIGAARTGTPRAADTDRTFSLAVAAAKHLNNLEANRKRPITAERIVLILNTNPAFGELCAALEAQKLRFATIQLAKALADSLPRPSTTDSSQQTALARSQSLHRSAAAATLDTPTAEAAPPSVPRLPTYNSRPEVQAQAPGASPPPSWHLWPALPAPLLMAGSLFIFGWTARRTVYWIAPCIGMGLFAFAAYITFVPVQLYLSDRYGSSALAGDMTVRYLLSFGFAMSAVPLYDRLCVRWGSSLLGLVGLLLGATQWVLVFAGRKRRKGRIGDDAL</sequence>
<feature type="transmembrane region" description="Helical" evidence="6">
    <location>
        <begin position="302"/>
        <end position="322"/>
    </location>
</feature>
<keyword evidence="3 6" id="KW-1133">Transmembrane helix</keyword>
<evidence type="ECO:0000313" key="8">
    <source>
        <dbReference type="Proteomes" id="UP001310594"/>
    </source>
</evidence>
<dbReference type="AlphaFoldDB" id="A0AAN7WB28"/>
<dbReference type="GO" id="GO:0022857">
    <property type="term" value="F:transmembrane transporter activity"/>
    <property type="evidence" value="ECO:0007669"/>
    <property type="project" value="InterPro"/>
</dbReference>
<feature type="transmembrane region" description="Helical" evidence="6">
    <location>
        <begin position="146"/>
        <end position="167"/>
    </location>
</feature>
<dbReference type="InterPro" id="IPR036259">
    <property type="entry name" value="MFS_trans_sf"/>
</dbReference>
<reference evidence="7" key="1">
    <citation type="submission" date="2023-08" db="EMBL/GenBank/DDBJ databases">
        <title>Black Yeasts Isolated from many extreme environments.</title>
        <authorList>
            <person name="Coleine C."/>
            <person name="Stajich J.E."/>
            <person name="Selbmann L."/>
        </authorList>
    </citation>
    <scope>NUCLEOTIDE SEQUENCE</scope>
    <source>
        <strain evidence="7">CCFEE 5810</strain>
    </source>
</reference>
<feature type="transmembrane region" description="Helical" evidence="6">
    <location>
        <begin position="724"/>
        <end position="747"/>
    </location>
</feature>
<evidence type="ECO:0000256" key="2">
    <source>
        <dbReference type="ARBA" id="ARBA00022692"/>
    </source>
</evidence>
<evidence type="ECO:0000256" key="5">
    <source>
        <dbReference type="SAM" id="MobiDB-lite"/>
    </source>
</evidence>
<feature type="transmembrane region" description="Helical" evidence="6">
    <location>
        <begin position="179"/>
        <end position="201"/>
    </location>
</feature>
<dbReference type="Pfam" id="PF07690">
    <property type="entry name" value="MFS_1"/>
    <property type="match status" value="1"/>
</dbReference>
<evidence type="ECO:0000256" key="4">
    <source>
        <dbReference type="ARBA" id="ARBA00023136"/>
    </source>
</evidence>
<evidence type="ECO:0008006" key="9">
    <source>
        <dbReference type="Google" id="ProtNLM"/>
    </source>
</evidence>
<keyword evidence="4 6" id="KW-0472">Membrane</keyword>
<comment type="subcellular location">
    <subcellularLocation>
        <location evidence="1">Membrane</location>
        <topology evidence="1">Multi-pass membrane protein</topology>
    </subcellularLocation>
</comment>
<dbReference type="PANTHER" id="PTHR23502">
    <property type="entry name" value="MAJOR FACILITATOR SUPERFAMILY"/>
    <property type="match status" value="1"/>
</dbReference>
<feature type="transmembrane region" description="Helical" evidence="6">
    <location>
        <begin position="635"/>
        <end position="654"/>
    </location>
</feature>
<dbReference type="Gene3D" id="1.20.1250.20">
    <property type="entry name" value="MFS general substrate transporter like domains"/>
    <property type="match status" value="1"/>
</dbReference>
<organism evidence="7 8">
    <name type="scientific">Elasticomyces elasticus</name>
    <dbReference type="NCBI Taxonomy" id="574655"/>
    <lineage>
        <taxon>Eukaryota</taxon>
        <taxon>Fungi</taxon>
        <taxon>Dikarya</taxon>
        <taxon>Ascomycota</taxon>
        <taxon>Pezizomycotina</taxon>
        <taxon>Dothideomycetes</taxon>
        <taxon>Dothideomycetidae</taxon>
        <taxon>Mycosphaerellales</taxon>
        <taxon>Teratosphaeriaceae</taxon>
        <taxon>Elasticomyces</taxon>
    </lineage>
</organism>
<keyword evidence="2 6" id="KW-0812">Transmembrane</keyword>
<dbReference type="GO" id="GO:0005886">
    <property type="term" value="C:plasma membrane"/>
    <property type="evidence" value="ECO:0007669"/>
    <property type="project" value="TreeGrafter"/>
</dbReference>
<dbReference type="InterPro" id="IPR011701">
    <property type="entry name" value="MFS"/>
</dbReference>
<feature type="transmembrane region" description="Helical" evidence="6">
    <location>
        <begin position="275"/>
        <end position="296"/>
    </location>
</feature>
<feature type="transmembrane region" description="Helical" evidence="6">
    <location>
        <begin position="401"/>
        <end position="420"/>
    </location>
</feature>
<dbReference type="EMBL" id="JAVRQU010000009">
    <property type="protein sequence ID" value="KAK5699062.1"/>
    <property type="molecule type" value="Genomic_DNA"/>
</dbReference>
<dbReference type="PANTHER" id="PTHR23502:SF38">
    <property type="entry name" value="POLYAMINE TRANSPORTER 4"/>
    <property type="match status" value="1"/>
</dbReference>
<feature type="region of interest" description="Disordered" evidence="5">
    <location>
        <begin position="32"/>
        <end position="56"/>
    </location>
</feature>
<proteinExistence type="predicted"/>
<evidence type="ECO:0000256" key="3">
    <source>
        <dbReference type="ARBA" id="ARBA00022989"/>
    </source>
</evidence>
<feature type="region of interest" description="Disordered" evidence="5">
    <location>
        <begin position="592"/>
        <end position="628"/>
    </location>
</feature>